<feature type="coiled-coil region" evidence="2">
    <location>
        <begin position="1816"/>
        <end position="2018"/>
    </location>
</feature>
<dbReference type="PANTHER" id="PTHR32083">
    <property type="entry name" value="CILIA AND FLAGELLA-ASSOCIATED PROTEIN 58-RELATED"/>
    <property type="match status" value="1"/>
</dbReference>
<feature type="compositionally biased region" description="Polar residues" evidence="3">
    <location>
        <begin position="2206"/>
        <end position="2217"/>
    </location>
</feature>
<feature type="compositionally biased region" description="Polar residues" evidence="3">
    <location>
        <begin position="1068"/>
        <end position="1081"/>
    </location>
</feature>
<feature type="compositionally biased region" description="Polar residues" evidence="3">
    <location>
        <begin position="263"/>
        <end position="294"/>
    </location>
</feature>
<feature type="region of interest" description="Disordered" evidence="3">
    <location>
        <begin position="518"/>
        <end position="589"/>
    </location>
</feature>
<dbReference type="OrthoDB" id="1293114at2759"/>
<evidence type="ECO:0000256" key="1">
    <source>
        <dbReference type="ARBA" id="ARBA00023054"/>
    </source>
</evidence>
<feature type="compositionally biased region" description="Basic residues" evidence="3">
    <location>
        <begin position="1112"/>
        <end position="1121"/>
    </location>
</feature>
<feature type="compositionally biased region" description="Polar residues" evidence="3">
    <location>
        <begin position="770"/>
        <end position="779"/>
    </location>
</feature>
<evidence type="ECO:0000313" key="4">
    <source>
        <dbReference type="EMBL" id="KFA61833.1"/>
    </source>
</evidence>
<feature type="compositionally biased region" description="Polar residues" evidence="3">
    <location>
        <begin position="796"/>
        <end position="826"/>
    </location>
</feature>
<gene>
    <name evidence="4" type="ORF">S40285_08891</name>
</gene>
<sequence length="2331" mass="257564">MSFANLVFSGQQVFAITSSPSSPTPPPPRAFAQDGLGKYRSSSSSPPSPALSTASTADGGDDLGSSPILPALPAPRLPERALEHLRTPPSVGGDEFQFGTASWGSPYPRTDHNLRRQSFSSEASEDSPIHRLAIDTPFLRPPPELSQPQAAQQSSISAAAAVLANRVRRQPGGFTEEWIRTHTASDLNTEPRLWFSDGSESEHSSLSGSDVERDLETPKAPSSARPTGSSSQRRHPRGRSSVETLKDGGLIPSMDQTPRMEMRNSNSPTPDVASNASDPTVVQDSTATRNNVAESSPRPPSTPTRAADKPLPKEPLMTPRLKKKVPWKERKNILILLPRDDERGLPGKAPMPLSQEETNRMFASWKELGYNVDGFDLVVEGFQPWGTSDSQSRHSWPDFDEVAQEHAQRIFKVTLPDLNAWKDYVNELQEAKLRALGVSLAPEPDIAQSISPPTTVPSRQASVQYPPLPFSPPVPTSSASSNHAVSGFPFPASFVPGLSSASHSPGISSVASPGPFGGMPSKYSRQSISFPSGASPFQSPPAWQNQGSTPHGMNRMDSPSLSALNGNFSPQSPFGMDGFQPTGSPAFNMHQRTHSLQYPMLPHQQLLQHQQSARASPRLQEVREAEEEEEATKSPSKTPEPPRQNSDVLQAEIDDAEYHLEESLRNQLEHEDYDPLAQAQRLDPPHRPPVLSHSRQSSNAFPIPERFANDSGEPLVLHHPRPHSRGHSLSQNFFRDHHEVPGSSEHSAMQKFAPLSEIVEGPKGDDSYEIETNPSNLGTPVQDFDLPASFGRHQKSMSTASNPWNDATSNHSNGTRRSSHASKPSLSGLNVKAAEFKFNPANSFTPGLYNFSSNSFQPSVFQAGFTEPVPPAFGLHQFQPMMQPEVPSFIPSRSDFSFSASGPKFRPDAPAFTPFQSASASVTSPAANTIEETNKRNDSIFGHIDIASDFSSKSQKTRAIPIIQPTASSPVNHPKTGSDDDVQDGPDGRLMDESRVKRARSSAPDDDDVPLFAEQPTGMVELGGTEVSQPEQKEEASLPEDVSAEGDLIAIDTSMSSVTSDRVDETKATTAAPSESSQADQATDEWSPYVFRNKADIQSFDEARPSSEVRPVQKRPFHKKSLSATAQPFLPGAPAYAQEDPELTEEEQLEETPAPASPTPQPAAVERSPSPVQVPAVELPATSKAALPPRKPKGLAASRFARTPTPPAQEPKHSSWTDDEEDEEEEEDRTGYVEQRGVVPAADAIVPSVEASVDVGDLREPTFEEIDAVMQQMETDPSMGVMKLKDAPSWQPVLDLHDSVQYDFQPPVSEHIATSTSPTHQHQNLPEAASPLRTATELEDPFVDPPVSANLREPFDAYGDQEPENAALSDWEEAFSEDEQDKLEQRAQFFDGRVNDLVDTLLASRLEPLEKTLVSIQHALTTRMRRTPSTLRDRRSISAELQHSDADDEDEEPVPRRSMSPQRDRRLAQIRLAVTEALAAQQRSFPTVAPDVEDARTKDASAVLKALEELREHVSTSKSDLRGEDLRSIVEDAVQSRMPQQAVVEDAVVDTKTNELEARIADLEQRLYFEQSKVEKEVTERRAAEDLAAELNRKLQAAETRVEVEIINRSVFDQRVNDLEDRLRHQEDQCEQEVNQRRAAEDRLSEVQRLLRISSEEENRLREVVEEREHRIKSLEQSNGKSTMKLALLQAAQDNAAQTKSELNNKIASLEADLRNVRQDNHNWRTEAERNEEAAHRSAAENANLVEENKHLQKSLSTLTTQLEENERLRESWRTKFLSLQEDMSQAAREVAAETAHRVKREQSFLARQEVLDARLQAEAKTRERLEIEMERLQNNERSGMRAVNECKRLEDLNGELRTENHKLQEAVYKHKREVEEAKDSGATEAKRARMVLQTELEAASAQVDLIREEMEEQNAKFRAELDSVRLEADTAKARNEMLLEELETTKATELQQLREKHQNDLEDLQARHERQLNTAVDDSQKTEQHLLERLSLSSSKIEHLQDRVVLLEEKVDIAKQAAAAAAQAAKSAGNDTGSVASAVRSGRRDSTRAGVPEKVSPQALRESIMVLQEQLQAREQRIEELEQSVTKHDPDAALKITKRDDEISWLRELLAVRHSDLQDIIAALSAESYDREGVKDAVIRLKANLQMEEQERERAMNGGSAITLPNIAQTIQAATPRVAQTIGPIAAAFGNWRKGNQASFRSISGALNSPASTRSATPLRSPNPPNSLLGGLMTPPASGLRQTPPAEHKPQPTAFQSTGRRLTSQSSVPNRARGGSTASRRSESLSIQQTPPRRQERPEPVTPPMMVAHGYDSDAQPGDFDENDFFEDEE</sequence>
<accession>A0A084QCZ8</accession>
<evidence type="ECO:0000256" key="3">
    <source>
        <dbReference type="SAM" id="MobiDB-lite"/>
    </source>
</evidence>
<feature type="compositionally biased region" description="Polar residues" evidence="3">
    <location>
        <begin position="523"/>
        <end position="572"/>
    </location>
</feature>
<feature type="region of interest" description="Disordered" evidence="3">
    <location>
        <begin position="444"/>
        <end position="482"/>
    </location>
</feature>
<feature type="compositionally biased region" description="Low complexity" evidence="3">
    <location>
        <begin position="41"/>
        <end position="57"/>
    </location>
</feature>
<dbReference type="InParanoid" id="A0A084QCZ8"/>
<evidence type="ECO:0000313" key="5">
    <source>
        <dbReference type="Proteomes" id="UP000028524"/>
    </source>
</evidence>
<feature type="region of interest" description="Disordered" evidence="3">
    <location>
        <begin position="962"/>
        <end position="1012"/>
    </location>
</feature>
<feature type="region of interest" description="Disordered" evidence="3">
    <location>
        <begin position="679"/>
        <end position="705"/>
    </location>
</feature>
<name>A0A084QCZ8_STAC4</name>
<dbReference type="HOGENOM" id="CLU_001004_0_0_1"/>
<feature type="region of interest" description="Disordered" evidence="3">
    <location>
        <begin position="2026"/>
        <end position="2056"/>
    </location>
</feature>
<dbReference type="STRING" id="1283841.A0A084QCZ8"/>
<feature type="coiled-coil region" evidence="2">
    <location>
        <begin position="1553"/>
        <end position="1769"/>
    </location>
</feature>
<feature type="region of interest" description="Disordered" evidence="3">
    <location>
        <begin position="1024"/>
        <end position="1235"/>
    </location>
</feature>
<feature type="compositionally biased region" description="Basic and acidic residues" evidence="3">
    <location>
        <begin position="77"/>
        <end position="86"/>
    </location>
</feature>
<feature type="coiled-coil region" evidence="2">
    <location>
        <begin position="2132"/>
        <end position="2159"/>
    </location>
</feature>
<feature type="compositionally biased region" description="Acidic residues" evidence="3">
    <location>
        <begin position="2320"/>
        <end position="2331"/>
    </location>
</feature>
<feature type="region of interest" description="Disordered" evidence="3">
    <location>
        <begin position="605"/>
        <end position="645"/>
    </location>
</feature>
<dbReference type="GO" id="GO:0005856">
    <property type="term" value="C:cytoskeleton"/>
    <property type="evidence" value="ECO:0007669"/>
    <property type="project" value="TreeGrafter"/>
</dbReference>
<feature type="region of interest" description="Disordered" evidence="3">
    <location>
        <begin position="170"/>
        <end position="319"/>
    </location>
</feature>
<organism evidence="4 5">
    <name type="scientific">Stachybotrys chlorohalonatus (strain IBT 40285)</name>
    <dbReference type="NCBI Taxonomy" id="1283841"/>
    <lineage>
        <taxon>Eukaryota</taxon>
        <taxon>Fungi</taxon>
        <taxon>Dikarya</taxon>
        <taxon>Ascomycota</taxon>
        <taxon>Pezizomycotina</taxon>
        <taxon>Sordariomycetes</taxon>
        <taxon>Hypocreomycetidae</taxon>
        <taxon>Hypocreales</taxon>
        <taxon>Stachybotryaceae</taxon>
        <taxon>Stachybotrys</taxon>
    </lineage>
</organism>
<feature type="compositionally biased region" description="Basic and acidic residues" evidence="3">
    <location>
        <begin position="1431"/>
        <end position="1445"/>
    </location>
</feature>
<keyword evidence="5" id="KW-1185">Reference proteome</keyword>
<evidence type="ECO:0000256" key="2">
    <source>
        <dbReference type="SAM" id="Coils"/>
    </source>
</evidence>
<feature type="compositionally biased region" description="Basic and acidic residues" evidence="3">
    <location>
        <begin position="986"/>
        <end position="996"/>
    </location>
</feature>
<feature type="compositionally biased region" description="Polar residues" evidence="3">
    <location>
        <begin position="2254"/>
        <end position="2270"/>
    </location>
</feature>
<feature type="compositionally biased region" description="Polar residues" evidence="3">
    <location>
        <begin position="914"/>
        <end position="931"/>
    </location>
</feature>
<evidence type="ECO:0008006" key="6">
    <source>
        <dbReference type="Google" id="ProtNLM"/>
    </source>
</evidence>
<dbReference type="PANTHER" id="PTHR32083:SF0">
    <property type="entry name" value="CILIA AND FLAGELLA-ASSOCIATED PROTEIN 58"/>
    <property type="match status" value="1"/>
</dbReference>
<protein>
    <recommendedName>
        <fullName evidence="6">Myosin class II heavy chain</fullName>
    </recommendedName>
</protein>
<feature type="compositionally biased region" description="Pro residues" evidence="3">
    <location>
        <begin position="466"/>
        <end position="475"/>
    </location>
</feature>
<feature type="region of interest" description="Disordered" evidence="3">
    <location>
        <begin position="914"/>
        <end position="934"/>
    </location>
</feature>
<feature type="compositionally biased region" description="Polar residues" evidence="3">
    <location>
        <begin position="633"/>
        <end position="645"/>
    </location>
</feature>
<dbReference type="EMBL" id="KL660831">
    <property type="protein sequence ID" value="KFA61833.1"/>
    <property type="molecule type" value="Genomic_DNA"/>
</dbReference>
<proteinExistence type="predicted"/>
<feature type="compositionally biased region" description="Acidic residues" evidence="3">
    <location>
        <begin position="1217"/>
        <end position="1228"/>
    </location>
</feature>
<reference evidence="4 5" key="1">
    <citation type="journal article" date="2014" name="BMC Genomics">
        <title>Comparative genome sequencing reveals chemotype-specific gene clusters in the toxigenic black mold Stachybotrys.</title>
        <authorList>
            <person name="Semeiks J."/>
            <person name="Borek D."/>
            <person name="Otwinowski Z."/>
            <person name="Grishin N.V."/>
        </authorList>
    </citation>
    <scope>NUCLEOTIDE SEQUENCE [LARGE SCALE GENOMIC DNA]</scope>
    <source>
        <strain evidence="4 5">IBT 40285</strain>
    </source>
</reference>
<feature type="region of interest" description="Disordered" evidence="3">
    <location>
        <begin position="16"/>
        <end position="157"/>
    </location>
</feature>
<feature type="region of interest" description="Disordered" evidence="3">
    <location>
        <begin position="2206"/>
        <end position="2331"/>
    </location>
</feature>
<feature type="compositionally biased region" description="Acidic residues" evidence="3">
    <location>
        <begin position="1139"/>
        <end position="1150"/>
    </location>
</feature>
<dbReference type="OMA" id="WGFAYDK"/>
<feature type="compositionally biased region" description="Polar residues" evidence="3">
    <location>
        <begin position="448"/>
        <end position="463"/>
    </location>
</feature>
<feature type="region of interest" description="Disordered" evidence="3">
    <location>
        <begin position="1425"/>
        <end position="1465"/>
    </location>
</feature>
<feature type="compositionally biased region" description="Low complexity" evidence="3">
    <location>
        <begin position="146"/>
        <end position="157"/>
    </location>
</feature>
<dbReference type="Proteomes" id="UP000028524">
    <property type="component" value="Unassembled WGS sequence"/>
</dbReference>
<feature type="region of interest" description="Disordered" evidence="3">
    <location>
        <begin position="761"/>
        <end position="826"/>
    </location>
</feature>
<keyword evidence="1 2" id="KW-0175">Coiled coil</keyword>